<evidence type="ECO:0000256" key="1">
    <source>
        <dbReference type="ARBA" id="ARBA00010396"/>
    </source>
</evidence>
<dbReference type="SUPFAM" id="SSF81799">
    <property type="entry name" value="Putative methyltransferase TM0872, insert domain"/>
    <property type="match status" value="1"/>
</dbReference>
<evidence type="ECO:0000256" key="5">
    <source>
        <dbReference type="ARBA" id="ARBA00022691"/>
    </source>
</evidence>
<dbReference type="Proteomes" id="UP001501490">
    <property type="component" value="Unassembled WGS sequence"/>
</dbReference>
<keyword evidence="2 6" id="KW-0698">rRNA processing</keyword>
<feature type="binding site" evidence="6">
    <location>
        <position position="113"/>
    </location>
    <ligand>
        <name>S-adenosyl-L-methionine</name>
        <dbReference type="ChEBI" id="CHEBI:59789"/>
    </ligand>
</feature>
<comment type="subcellular location">
    <subcellularLocation>
        <location evidence="6">Cytoplasm</location>
    </subcellularLocation>
</comment>
<keyword evidence="6" id="KW-0963">Cytoplasm</keyword>
<dbReference type="Pfam" id="PF01795">
    <property type="entry name" value="Methyltransf_5"/>
    <property type="match status" value="1"/>
</dbReference>
<evidence type="ECO:0000256" key="3">
    <source>
        <dbReference type="ARBA" id="ARBA00022603"/>
    </source>
</evidence>
<dbReference type="Gene3D" id="1.10.150.170">
    <property type="entry name" value="Putative methyltransferase TM0872, insert domain"/>
    <property type="match status" value="1"/>
</dbReference>
<dbReference type="EMBL" id="BAABAB010000022">
    <property type="protein sequence ID" value="GAA3628513.1"/>
    <property type="molecule type" value="Genomic_DNA"/>
</dbReference>
<keyword evidence="9" id="KW-1185">Reference proteome</keyword>
<evidence type="ECO:0000313" key="8">
    <source>
        <dbReference type="EMBL" id="GAA3628513.1"/>
    </source>
</evidence>
<dbReference type="Gene3D" id="3.40.50.150">
    <property type="entry name" value="Vaccinia Virus protein VP39"/>
    <property type="match status" value="1"/>
</dbReference>
<protein>
    <recommendedName>
        <fullName evidence="6">Ribosomal RNA small subunit methyltransferase H</fullName>
        <ecNumber evidence="6">2.1.1.199</ecNumber>
    </recommendedName>
    <alternativeName>
        <fullName evidence="6">16S rRNA m(4)C1402 methyltransferase</fullName>
    </alternativeName>
    <alternativeName>
        <fullName evidence="6">rRNA (cytosine-N(4)-)-methyltransferase RsmH</fullName>
    </alternativeName>
</protein>
<feature type="binding site" evidence="6">
    <location>
        <position position="92"/>
    </location>
    <ligand>
        <name>S-adenosyl-L-methionine</name>
        <dbReference type="ChEBI" id="CHEBI:59789"/>
    </ligand>
</feature>
<gene>
    <name evidence="6 8" type="primary">rsmH</name>
    <name evidence="8" type="ORF">GCM10022236_33560</name>
</gene>
<keyword evidence="5 6" id="KW-0949">S-adenosyl-L-methionine</keyword>
<organism evidence="8 9">
    <name type="scientific">Microlunatus ginsengisoli</name>
    <dbReference type="NCBI Taxonomy" id="363863"/>
    <lineage>
        <taxon>Bacteria</taxon>
        <taxon>Bacillati</taxon>
        <taxon>Actinomycetota</taxon>
        <taxon>Actinomycetes</taxon>
        <taxon>Propionibacteriales</taxon>
        <taxon>Propionibacteriaceae</taxon>
        <taxon>Microlunatus</taxon>
    </lineage>
</organism>
<evidence type="ECO:0000256" key="2">
    <source>
        <dbReference type="ARBA" id="ARBA00022552"/>
    </source>
</evidence>
<dbReference type="InterPro" id="IPR029063">
    <property type="entry name" value="SAM-dependent_MTases_sf"/>
</dbReference>
<accession>A0ABP7AB90</accession>
<dbReference type="InterPro" id="IPR023397">
    <property type="entry name" value="SAM-dep_MeTrfase_MraW_recog"/>
</dbReference>
<name>A0ABP7AB90_9ACTN</name>
<dbReference type="SUPFAM" id="SSF53335">
    <property type="entry name" value="S-adenosyl-L-methionine-dependent methyltransferases"/>
    <property type="match status" value="1"/>
</dbReference>
<evidence type="ECO:0000256" key="4">
    <source>
        <dbReference type="ARBA" id="ARBA00022679"/>
    </source>
</evidence>
<comment type="catalytic activity">
    <reaction evidence="6">
        <text>cytidine(1402) in 16S rRNA + S-adenosyl-L-methionine = N(4)-methylcytidine(1402) in 16S rRNA + S-adenosyl-L-homocysteine + H(+)</text>
        <dbReference type="Rhea" id="RHEA:42928"/>
        <dbReference type="Rhea" id="RHEA-COMP:10286"/>
        <dbReference type="Rhea" id="RHEA-COMP:10287"/>
        <dbReference type="ChEBI" id="CHEBI:15378"/>
        <dbReference type="ChEBI" id="CHEBI:57856"/>
        <dbReference type="ChEBI" id="CHEBI:59789"/>
        <dbReference type="ChEBI" id="CHEBI:74506"/>
        <dbReference type="ChEBI" id="CHEBI:82748"/>
        <dbReference type="EC" id="2.1.1.199"/>
    </reaction>
</comment>
<feature type="binding site" evidence="6">
    <location>
        <begin position="46"/>
        <end position="48"/>
    </location>
    <ligand>
        <name>S-adenosyl-L-methionine</name>
        <dbReference type="ChEBI" id="CHEBI:59789"/>
    </ligand>
</feature>
<dbReference type="PANTHER" id="PTHR11265">
    <property type="entry name" value="S-ADENOSYL-METHYLTRANSFERASE MRAW"/>
    <property type="match status" value="1"/>
</dbReference>
<keyword evidence="4 6" id="KW-0808">Transferase</keyword>
<evidence type="ECO:0000256" key="6">
    <source>
        <dbReference type="HAMAP-Rule" id="MF_01007"/>
    </source>
</evidence>
<feature type="binding site" evidence="6">
    <location>
        <position position="120"/>
    </location>
    <ligand>
        <name>S-adenosyl-L-methionine</name>
        <dbReference type="ChEBI" id="CHEBI:59789"/>
    </ligand>
</feature>
<feature type="binding site" evidence="6">
    <location>
        <position position="65"/>
    </location>
    <ligand>
        <name>S-adenosyl-L-methionine</name>
        <dbReference type="ChEBI" id="CHEBI:59789"/>
    </ligand>
</feature>
<comment type="similarity">
    <text evidence="1 6">Belongs to the methyltransferase superfamily. RsmH family.</text>
</comment>
<keyword evidence="3 6" id="KW-0489">Methyltransferase</keyword>
<proteinExistence type="inferred from homology"/>
<reference evidence="9" key="1">
    <citation type="journal article" date="2019" name="Int. J. Syst. Evol. Microbiol.">
        <title>The Global Catalogue of Microorganisms (GCM) 10K type strain sequencing project: providing services to taxonomists for standard genome sequencing and annotation.</title>
        <authorList>
            <consortium name="The Broad Institute Genomics Platform"/>
            <consortium name="The Broad Institute Genome Sequencing Center for Infectious Disease"/>
            <person name="Wu L."/>
            <person name="Ma J."/>
        </authorList>
    </citation>
    <scope>NUCLEOTIDE SEQUENCE [LARGE SCALE GENOMIC DNA]</scope>
    <source>
        <strain evidence="9">JCM 16929</strain>
    </source>
</reference>
<sequence>MAGLTTPGGPARHVPVMLSEIVALLAPALEPAGETPVLVDCTLGLAGHAEALLQACPQAHLVGLDRDPQALASAADRLAPYADRTTLVEAVYDQLPEVLAELGRPRVQAVLLDLGLSSLQIDAAQRGFAYSVDAPLDMRMSPDDPLTAADVLNSYDARDLATVLRRYGEERFADRIASRIVAEREREPFTTSARLVELVYAAVPAAARKSGGHPAKRTFQALRIEVNDELAALESALPSAIAALAIGGRIAVLAYHSLEDRLVKQLFALGAADTAPRDLPVVPQEYAPELRLLTRGAERPTEQEVAGNPRAASARLRAAVRIADHPGRPTGALRRRPRSSTPDRTARRRPPRIRPASTAPASIPHHRQMESGQ</sequence>
<evidence type="ECO:0000313" key="9">
    <source>
        <dbReference type="Proteomes" id="UP001501490"/>
    </source>
</evidence>
<dbReference type="HAMAP" id="MF_01007">
    <property type="entry name" value="16SrRNA_methyltr_H"/>
    <property type="match status" value="1"/>
</dbReference>
<dbReference type="PANTHER" id="PTHR11265:SF0">
    <property type="entry name" value="12S RRNA N4-METHYLCYTIDINE METHYLTRANSFERASE"/>
    <property type="match status" value="1"/>
</dbReference>
<dbReference type="EC" id="2.1.1.199" evidence="6"/>
<dbReference type="NCBIfam" id="TIGR00006">
    <property type="entry name" value="16S rRNA (cytosine(1402)-N(4))-methyltransferase RsmH"/>
    <property type="match status" value="1"/>
</dbReference>
<dbReference type="InterPro" id="IPR002903">
    <property type="entry name" value="RsmH"/>
</dbReference>
<comment type="caution">
    <text evidence="8">The sequence shown here is derived from an EMBL/GenBank/DDBJ whole genome shotgun (WGS) entry which is preliminary data.</text>
</comment>
<comment type="function">
    <text evidence="6">Specifically methylates the N4 position of cytidine in position 1402 (C1402) of 16S rRNA.</text>
</comment>
<dbReference type="RefSeq" id="WP_344806592.1">
    <property type="nucleotide sequence ID" value="NZ_BAABAB010000022.1"/>
</dbReference>
<evidence type="ECO:0000256" key="7">
    <source>
        <dbReference type="SAM" id="MobiDB-lite"/>
    </source>
</evidence>
<feature type="region of interest" description="Disordered" evidence="7">
    <location>
        <begin position="324"/>
        <end position="373"/>
    </location>
</feature>